<dbReference type="Pfam" id="PF02502">
    <property type="entry name" value="LacAB_rpiB"/>
    <property type="match status" value="1"/>
</dbReference>
<evidence type="ECO:0000256" key="2">
    <source>
        <dbReference type="ARBA" id="ARBA00023235"/>
    </source>
</evidence>
<dbReference type="PIRSF" id="PIRSF005384">
    <property type="entry name" value="RpiB_LacA_B"/>
    <property type="match status" value="1"/>
</dbReference>
<dbReference type="AlphaFoldDB" id="A0A1V2GZK8"/>
<dbReference type="NCBIfam" id="TIGR01120">
    <property type="entry name" value="rpiB"/>
    <property type="match status" value="1"/>
</dbReference>
<feature type="binding site" evidence="4">
    <location>
        <position position="137"/>
    </location>
    <ligand>
        <name>D-ribulose 5-phosphate</name>
        <dbReference type="ChEBI" id="CHEBI:58121"/>
    </ligand>
</feature>
<dbReference type="Proteomes" id="UP000188879">
    <property type="component" value="Unassembled WGS sequence"/>
</dbReference>
<evidence type="ECO:0000256" key="4">
    <source>
        <dbReference type="PIRSR" id="PIRSR005384-2"/>
    </source>
</evidence>
<sequence>MNPAETPIALGADHAGVALKDSLRAALEAAGHPVVDFGTHAGDSCDYADFAHPVAEAVTTGQARFGVLVCGSGIGMAITANRHPAVRAVVVHNTTEARLTRAHNDANIACFGARTIGAEVVLDALSTFLATPYEGGRHDRRIAKMTPPALAGARPQEV</sequence>
<protein>
    <submittedName>
        <fullName evidence="5">Ribose 5-phosphate isomerase B</fullName>
    </submittedName>
</protein>
<dbReference type="RefSeq" id="WP_076958758.1">
    <property type="nucleotide sequence ID" value="NZ_MLCO01000188.1"/>
</dbReference>
<reference evidence="5 6" key="1">
    <citation type="submission" date="2016-10" db="EMBL/GenBank/DDBJ databases">
        <title>Draft Genome sequence of Roseomonas sp. strain M3.</title>
        <authorList>
            <person name="Subhash Y."/>
            <person name="Lee S."/>
        </authorList>
    </citation>
    <scope>NUCLEOTIDE SEQUENCE [LARGE SCALE GENOMIC DNA]</scope>
    <source>
        <strain evidence="5 6">M3</strain>
    </source>
</reference>
<dbReference type="Gene3D" id="3.40.1400.10">
    <property type="entry name" value="Sugar-phosphate isomerase, RpiB/LacA/LacB"/>
    <property type="match status" value="1"/>
</dbReference>
<comment type="caution">
    <text evidence="5">The sequence shown here is derived from an EMBL/GenBank/DDBJ whole genome shotgun (WGS) entry which is preliminary data.</text>
</comment>
<proteinExistence type="inferred from homology"/>
<name>A0A1V2GZK8_9PROT</name>
<dbReference type="NCBIfam" id="NF004051">
    <property type="entry name" value="PRK05571.1"/>
    <property type="match status" value="1"/>
</dbReference>
<feature type="binding site" evidence="4">
    <location>
        <begin position="71"/>
        <end position="75"/>
    </location>
    <ligand>
        <name>D-ribulose 5-phosphate</name>
        <dbReference type="ChEBI" id="CHEBI:58121"/>
    </ligand>
</feature>
<dbReference type="InterPro" id="IPR003500">
    <property type="entry name" value="RpiB_LacA_LacB"/>
</dbReference>
<dbReference type="EMBL" id="MLCO01000188">
    <property type="protein sequence ID" value="ONG50475.1"/>
    <property type="molecule type" value="Genomic_DNA"/>
</dbReference>
<feature type="binding site" evidence="4">
    <location>
        <position position="114"/>
    </location>
    <ligand>
        <name>D-ribulose 5-phosphate</name>
        <dbReference type="ChEBI" id="CHEBI:58121"/>
    </ligand>
</feature>
<dbReference type="GO" id="GO:0019316">
    <property type="term" value="P:D-allose catabolic process"/>
    <property type="evidence" value="ECO:0007669"/>
    <property type="project" value="TreeGrafter"/>
</dbReference>
<dbReference type="PANTHER" id="PTHR30345:SF0">
    <property type="entry name" value="DNA DAMAGE-REPAIR_TOLERATION PROTEIN DRT102"/>
    <property type="match status" value="1"/>
</dbReference>
<dbReference type="PANTHER" id="PTHR30345">
    <property type="entry name" value="RIBOSE-5-PHOSPHATE ISOMERASE B"/>
    <property type="match status" value="1"/>
</dbReference>
<keyword evidence="6" id="KW-1185">Reference proteome</keyword>
<dbReference type="OrthoDB" id="1778624at2"/>
<dbReference type="InterPro" id="IPR036569">
    <property type="entry name" value="RpiB_LacA_LacB_sf"/>
</dbReference>
<dbReference type="SUPFAM" id="SSF89623">
    <property type="entry name" value="Ribose/Galactose isomerase RpiB/AlsB"/>
    <property type="match status" value="1"/>
</dbReference>
<dbReference type="NCBIfam" id="TIGR00689">
    <property type="entry name" value="rpiB_lacA_lacB"/>
    <property type="match status" value="1"/>
</dbReference>
<comment type="similarity">
    <text evidence="1">Belongs to the LacAB/RpiB family.</text>
</comment>
<keyword evidence="2 5" id="KW-0413">Isomerase</keyword>
<evidence type="ECO:0000313" key="6">
    <source>
        <dbReference type="Proteomes" id="UP000188879"/>
    </source>
</evidence>
<evidence type="ECO:0000313" key="5">
    <source>
        <dbReference type="EMBL" id="ONG50475.1"/>
    </source>
</evidence>
<gene>
    <name evidence="5" type="ORF">BKE38_18305</name>
</gene>
<organism evidence="5 6">
    <name type="scientific">Teichococcus deserti</name>
    <dbReference type="NCBI Taxonomy" id="1817963"/>
    <lineage>
        <taxon>Bacteria</taxon>
        <taxon>Pseudomonadati</taxon>
        <taxon>Pseudomonadota</taxon>
        <taxon>Alphaproteobacteria</taxon>
        <taxon>Acetobacterales</taxon>
        <taxon>Roseomonadaceae</taxon>
        <taxon>Roseomonas</taxon>
    </lineage>
</organism>
<feature type="binding site" evidence="4">
    <location>
        <position position="104"/>
    </location>
    <ligand>
        <name>D-ribulose 5-phosphate</name>
        <dbReference type="ChEBI" id="CHEBI:58121"/>
    </ligand>
</feature>
<evidence type="ECO:0000256" key="1">
    <source>
        <dbReference type="ARBA" id="ARBA00008754"/>
    </source>
</evidence>
<accession>A0A1V2GZK8</accession>
<feature type="active site" description="Proton donor" evidence="3">
    <location>
        <position position="103"/>
    </location>
</feature>
<feature type="binding site" evidence="4">
    <location>
        <position position="141"/>
    </location>
    <ligand>
        <name>D-ribulose 5-phosphate</name>
        <dbReference type="ChEBI" id="CHEBI:58121"/>
    </ligand>
</feature>
<feature type="active site" description="Proton acceptor" evidence="3">
    <location>
        <position position="70"/>
    </location>
</feature>
<evidence type="ECO:0000256" key="3">
    <source>
        <dbReference type="PIRSR" id="PIRSR005384-1"/>
    </source>
</evidence>
<dbReference type="GO" id="GO:0004751">
    <property type="term" value="F:ribose-5-phosphate isomerase activity"/>
    <property type="evidence" value="ECO:0007669"/>
    <property type="project" value="TreeGrafter"/>
</dbReference>
<dbReference type="GO" id="GO:0009052">
    <property type="term" value="P:pentose-phosphate shunt, non-oxidative branch"/>
    <property type="evidence" value="ECO:0007669"/>
    <property type="project" value="TreeGrafter"/>
</dbReference>
<feature type="binding site" evidence="4">
    <location>
        <begin position="13"/>
        <end position="14"/>
    </location>
    <ligand>
        <name>D-ribulose 5-phosphate</name>
        <dbReference type="ChEBI" id="CHEBI:58121"/>
    </ligand>
</feature>
<dbReference type="InterPro" id="IPR004785">
    <property type="entry name" value="RpiB"/>
</dbReference>